<dbReference type="STRING" id="428127.EUBDOL_01483"/>
<evidence type="ECO:0000256" key="3">
    <source>
        <dbReference type="ARBA" id="ARBA00022840"/>
    </source>
</evidence>
<comment type="pathway">
    <text evidence="5">Cofactor biosynthesis; NAD(+) biosynthesis; NAD(+) from deamido-NAD(+) (L-Gln route): step 1/1.</text>
</comment>
<reference evidence="8 9" key="1">
    <citation type="submission" date="2007-09" db="EMBL/GenBank/DDBJ databases">
        <title>Draft genome sequence of Eubacterium dolichum (DSM 3991).</title>
        <authorList>
            <person name="Sudarsanam P."/>
            <person name="Ley R."/>
            <person name="Guruge J."/>
            <person name="Turnbaugh P.J."/>
            <person name="Mahowald M."/>
            <person name="Liep D."/>
            <person name="Gordon J."/>
        </authorList>
    </citation>
    <scope>NUCLEOTIDE SEQUENCE [LARGE SCALE GENOMIC DNA]</scope>
    <source>
        <strain evidence="8 9">DSM 3991</strain>
    </source>
</reference>
<protein>
    <recommendedName>
        <fullName evidence="5">Glutamine-dependent NAD(+) synthetase</fullName>
        <ecNumber evidence="5">6.3.5.1</ecNumber>
    </recommendedName>
    <alternativeName>
        <fullName evidence="5">NAD(+) synthase [glutamine-hydrolyzing]</fullName>
    </alternativeName>
</protein>
<evidence type="ECO:0000256" key="5">
    <source>
        <dbReference type="PIRNR" id="PIRNR006630"/>
    </source>
</evidence>
<keyword evidence="1 5" id="KW-0436">Ligase</keyword>
<evidence type="ECO:0000256" key="1">
    <source>
        <dbReference type="ARBA" id="ARBA00022598"/>
    </source>
</evidence>
<dbReference type="InterPro" id="IPR014729">
    <property type="entry name" value="Rossmann-like_a/b/a_fold"/>
</dbReference>
<evidence type="ECO:0000256" key="6">
    <source>
        <dbReference type="RuleBase" id="RU003811"/>
    </source>
</evidence>
<sequence length="563" mass="64394">MITTKSIGGQEINMKVALVTMNVLQGKCEENFSFMMDKIQQAKKDHVDMIVFPQNAISGYLLGDQWLDDAWCRYVDSFNDRLVEESEDIAIVWGNIRYRNQRRFNAAFFAYQKKTHMRVKKNVNADYQCDARYFEESSINSAIEFKNYVLALNFQNEITLADLNINIDAHPYDMEEANGLYGNVVYVNAVGMQNQGKNVMVMQGGSYVHNQRKLLYQASYFQADYAVVDIHAQKEVQPQKKHLLDALTLGIREFDKQIFNAKMPWIIGLSGGLDSSVSCALLAYALGAKRVHGFNMATKYNRDTTISNAQKEAAALGIHYHDGSIQMLVDASRDTFLKEYGFDAQKDSTLVMENIQARARGYLLGGFAGILGGVIANNGNKVEYMLGYCTLYGDSVGALSLIGDLTKVQLFALAEELNKRFAKEVVPMNLLPVLEENKLHWEMAPSAELKEDQYDPMKWFYHDYLVDHLGRDLDVLSLMEGYLNHTLEEELMKWIKYYQLDEPQSFIEDMDWFLNTASRNGFKRLQTPPMLCVHKRSLASQIDAQMQVDRTQYEQLKQRILAM</sequence>
<dbReference type="GO" id="GO:0005737">
    <property type="term" value="C:cytoplasm"/>
    <property type="evidence" value="ECO:0007669"/>
    <property type="project" value="InterPro"/>
</dbReference>
<evidence type="ECO:0000256" key="4">
    <source>
        <dbReference type="ARBA" id="ARBA00023027"/>
    </source>
</evidence>
<dbReference type="HOGENOM" id="CLU_022313_2_0_9"/>
<dbReference type="GO" id="GO:0004359">
    <property type="term" value="F:glutaminase activity"/>
    <property type="evidence" value="ECO:0007669"/>
    <property type="project" value="InterPro"/>
</dbReference>
<feature type="domain" description="NAD/GMP synthase" evidence="7">
    <location>
        <begin position="265"/>
        <end position="457"/>
    </location>
</feature>
<comment type="similarity">
    <text evidence="6">Belongs to the NAD synthetase family.</text>
</comment>
<comment type="catalytic activity">
    <reaction evidence="5">
        <text>deamido-NAD(+) + L-glutamine + ATP + H2O = L-glutamate + AMP + diphosphate + NAD(+) + H(+)</text>
        <dbReference type="Rhea" id="RHEA:24384"/>
        <dbReference type="ChEBI" id="CHEBI:15377"/>
        <dbReference type="ChEBI" id="CHEBI:15378"/>
        <dbReference type="ChEBI" id="CHEBI:29985"/>
        <dbReference type="ChEBI" id="CHEBI:30616"/>
        <dbReference type="ChEBI" id="CHEBI:33019"/>
        <dbReference type="ChEBI" id="CHEBI:57540"/>
        <dbReference type="ChEBI" id="CHEBI:58359"/>
        <dbReference type="ChEBI" id="CHEBI:58437"/>
        <dbReference type="ChEBI" id="CHEBI:456215"/>
        <dbReference type="EC" id="6.3.5.1"/>
    </reaction>
</comment>
<name>A8RCR7_9FIRM</name>
<proteinExistence type="inferred from homology"/>
<dbReference type="InterPro" id="IPR036526">
    <property type="entry name" value="C-N_Hydrolase_sf"/>
</dbReference>
<dbReference type="eggNOG" id="COG0388">
    <property type="taxonomic scope" value="Bacteria"/>
</dbReference>
<organism evidence="8 9">
    <name type="scientific">Amedibacillus dolichus DSM 3991</name>
    <dbReference type="NCBI Taxonomy" id="428127"/>
    <lineage>
        <taxon>Bacteria</taxon>
        <taxon>Bacillati</taxon>
        <taxon>Bacillota</taxon>
        <taxon>Erysipelotrichia</taxon>
        <taxon>Erysipelotrichales</taxon>
        <taxon>Erysipelotrichaceae</taxon>
        <taxon>Amedibacillus</taxon>
    </lineage>
</organism>
<evidence type="ECO:0000313" key="8">
    <source>
        <dbReference type="EMBL" id="EDP10884.1"/>
    </source>
</evidence>
<dbReference type="GO" id="GO:0009435">
    <property type="term" value="P:NAD+ biosynthetic process"/>
    <property type="evidence" value="ECO:0007669"/>
    <property type="project" value="UniProtKB-UniRule"/>
</dbReference>
<keyword evidence="4 5" id="KW-0520">NAD</keyword>
<dbReference type="SUPFAM" id="SSF56317">
    <property type="entry name" value="Carbon-nitrogen hydrolase"/>
    <property type="match status" value="1"/>
</dbReference>
<dbReference type="Gene3D" id="3.40.50.620">
    <property type="entry name" value="HUPs"/>
    <property type="match status" value="1"/>
</dbReference>
<dbReference type="eggNOG" id="COG0171">
    <property type="taxonomic scope" value="Bacteria"/>
</dbReference>
<reference evidence="8 9" key="2">
    <citation type="submission" date="2007-09" db="EMBL/GenBank/DDBJ databases">
        <authorList>
            <person name="Fulton L."/>
            <person name="Clifton S."/>
            <person name="Fulton B."/>
            <person name="Xu J."/>
            <person name="Minx P."/>
            <person name="Pepin K.H."/>
            <person name="Johnson M."/>
            <person name="Thiruvilangam P."/>
            <person name="Bhonagiri V."/>
            <person name="Nash W.E."/>
            <person name="Mardis E.R."/>
            <person name="Wilson R.K."/>
        </authorList>
    </citation>
    <scope>NUCLEOTIDE SEQUENCE [LARGE SCALE GENOMIC DNA]</scope>
    <source>
        <strain evidence="8 9">DSM 3991</strain>
    </source>
</reference>
<keyword evidence="3 5" id="KW-0067">ATP-binding</keyword>
<evidence type="ECO:0000313" key="9">
    <source>
        <dbReference type="Proteomes" id="UP000004090"/>
    </source>
</evidence>
<dbReference type="EC" id="6.3.5.1" evidence="5"/>
<dbReference type="PANTHER" id="PTHR23090:SF9">
    <property type="entry name" value="GLUTAMINE-DEPENDENT NAD(+) SYNTHETASE"/>
    <property type="match status" value="1"/>
</dbReference>
<dbReference type="NCBIfam" id="TIGR00552">
    <property type="entry name" value="nadE"/>
    <property type="match status" value="1"/>
</dbReference>
<comment type="similarity">
    <text evidence="5">In the C-terminal section; belongs to the NAD synthetase family.</text>
</comment>
<dbReference type="InterPro" id="IPR003694">
    <property type="entry name" value="NAD_synthase"/>
</dbReference>
<gene>
    <name evidence="8" type="primary">nadE</name>
    <name evidence="8" type="ORF">EUBDOL_01483</name>
</gene>
<dbReference type="SUPFAM" id="SSF52402">
    <property type="entry name" value="Adenine nucleotide alpha hydrolases-like"/>
    <property type="match status" value="1"/>
</dbReference>
<dbReference type="PIRSF" id="PIRSF006630">
    <property type="entry name" value="NADS_GAT"/>
    <property type="match status" value="1"/>
</dbReference>
<dbReference type="GO" id="GO:0005524">
    <property type="term" value="F:ATP binding"/>
    <property type="evidence" value="ECO:0007669"/>
    <property type="project" value="UniProtKB-UniRule"/>
</dbReference>
<dbReference type="PANTHER" id="PTHR23090">
    <property type="entry name" value="NH 3 /GLUTAMINE-DEPENDENT NAD + SYNTHETASE"/>
    <property type="match status" value="1"/>
</dbReference>
<dbReference type="CDD" id="cd00553">
    <property type="entry name" value="NAD_synthase"/>
    <property type="match status" value="1"/>
</dbReference>
<comment type="caution">
    <text evidence="8">The sequence shown here is derived from an EMBL/GenBank/DDBJ whole genome shotgun (WGS) entry which is preliminary data.</text>
</comment>
<dbReference type="AlphaFoldDB" id="A8RCR7"/>
<dbReference type="UniPathway" id="UPA00253">
    <property type="reaction ID" value="UER00334"/>
</dbReference>
<accession>A8RCR7</accession>
<dbReference type="Pfam" id="PF02540">
    <property type="entry name" value="NAD_synthase"/>
    <property type="match status" value="1"/>
</dbReference>
<dbReference type="Gene3D" id="3.60.110.10">
    <property type="entry name" value="Carbon-nitrogen hydrolase"/>
    <property type="match status" value="1"/>
</dbReference>
<dbReference type="InterPro" id="IPR014445">
    <property type="entry name" value="Gln-dep_NAD_synthase"/>
</dbReference>
<dbReference type="InterPro" id="IPR022310">
    <property type="entry name" value="NAD/GMP_synthase"/>
</dbReference>
<dbReference type="GO" id="GO:0003952">
    <property type="term" value="F:NAD+ synthase (glutamine-hydrolyzing) activity"/>
    <property type="evidence" value="ECO:0007669"/>
    <property type="project" value="UniProtKB-UniRule"/>
</dbReference>
<dbReference type="Proteomes" id="UP000004090">
    <property type="component" value="Unassembled WGS sequence"/>
</dbReference>
<evidence type="ECO:0000256" key="2">
    <source>
        <dbReference type="ARBA" id="ARBA00022741"/>
    </source>
</evidence>
<keyword evidence="2 5" id="KW-0547">Nucleotide-binding</keyword>
<dbReference type="EMBL" id="ABAW02000021">
    <property type="protein sequence ID" value="EDP10884.1"/>
    <property type="molecule type" value="Genomic_DNA"/>
</dbReference>
<evidence type="ECO:0000259" key="7">
    <source>
        <dbReference type="Pfam" id="PF02540"/>
    </source>
</evidence>